<organism evidence="1">
    <name type="scientific">Alloyangia mangrovi</name>
    <dbReference type="NCBI Taxonomy" id="1779329"/>
    <lineage>
        <taxon>Bacteria</taxon>
        <taxon>Pseudomonadati</taxon>
        <taxon>Pseudomonadota</taxon>
        <taxon>Alphaproteobacteria</taxon>
        <taxon>Rhodobacterales</taxon>
        <taxon>Roseobacteraceae</taxon>
        <taxon>Alloyangia</taxon>
    </lineage>
</organism>
<evidence type="ECO:0008006" key="2">
    <source>
        <dbReference type="Google" id="ProtNLM"/>
    </source>
</evidence>
<comment type="caution">
    <text evidence="1">The sequence shown here is derived from an EMBL/GenBank/DDBJ whole genome shotgun (WGS) entry which is preliminary data.</text>
</comment>
<dbReference type="InterPro" id="IPR003718">
    <property type="entry name" value="OsmC/Ohr_fam"/>
</dbReference>
<gene>
    <name evidence="1" type="ORF">CLG85_09605</name>
</gene>
<dbReference type="InterPro" id="IPR036102">
    <property type="entry name" value="OsmC/Ohrsf"/>
</dbReference>
<dbReference type="Pfam" id="PF02566">
    <property type="entry name" value="OsmC"/>
    <property type="match status" value="1"/>
</dbReference>
<name>A0A2A3JW37_9RHOB</name>
<dbReference type="OrthoDB" id="8114755at2"/>
<reference evidence="1" key="1">
    <citation type="submission" date="2017-09" db="EMBL/GenBank/DDBJ databases">
        <title>Yangia sp. SAOS 153D whole genome sequencing.</title>
        <authorList>
            <person name="Verma A."/>
            <person name="Krishnamurthi S."/>
        </authorList>
    </citation>
    <scope>NUCLEOTIDE SEQUENCE [LARGE SCALE GENOMIC DNA]</scope>
    <source>
        <strain evidence="1">SAOS 153D</strain>
    </source>
</reference>
<dbReference type="Gene3D" id="3.30.300.20">
    <property type="match status" value="1"/>
</dbReference>
<dbReference type="EMBL" id="NTHN01000138">
    <property type="protein sequence ID" value="PBD19401.1"/>
    <property type="molecule type" value="Genomic_DNA"/>
</dbReference>
<proteinExistence type="predicted"/>
<dbReference type="InterPro" id="IPR015946">
    <property type="entry name" value="KH_dom-like_a/b"/>
</dbReference>
<dbReference type="AlphaFoldDB" id="A0A2A3JW37"/>
<sequence>MRAFLHPFTAQEAAMTRQTNSPADRHARDAQLRVLSVFSKRPEVAQSVNRGTAEVTDGLGCVYAQDGHRLAIDMPAAVGGSETGPTPGFFGRAAICGCVAIGIKMTALREGLQLDAVRVDITQRWDDRGLFGMAGANAGPLDTGLAIEIVSAEPAELIEAMVARALACDPWFLAFREAQVVRSKVTVAEAAL</sequence>
<evidence type="ECO:0000313" key="1">
    <source>
        <dbReference type="EMBL" id="PBD19401.1"/>
    </source>
</evidence>
<protein>
    <recommendedName>
        <fullName evidence="2">OsmC-like protein</fullName>
    </recommendedName>
</protein>
<dbReference type="SUPFAM" id="SSF82784">
    <property type="entry name" value="OsmC-like"/>
    <property type="match status" value="1"/>
</dbReference>
<accession>A0A2A3JW37</accession>